<comment type="caution">
    <text evidence="1">The sequence shown here is derived from an EMBL/GenBank/DDBJ whole genome shotgun (WGS) entry which is preliminary data.</text>
</comment>
<protein>
    <submittedName>
        <fullName evidence="1">Uncharacterized protein</fullName>
    </submittedName>
</protein>
<dbReference type="AlphaFoldDB" id="A0A5C5XCB7"/>
<dbReference type="Proteomes" id="UP000316095">
    <property type="component" value="Unassembled WGS sequence"/>
</dbReference>
<proteinExistence type="predicted"/>
<reference evidence="1 2" key="1">
    <citation type="submission" date="2019-02" db="EMBL/GenBank/DDBJ databases">
        <title>Deep-cultivation of Planctomycetes and their phenomic and genomic characterization uncovers novel biology.</title>
        <authorList>
            <person name="Wiegand S."/>
            <person name="Jogler M."/>
            <person name="Boedeker C."/>
            <person name="Pinto D."/>
            <person name="Vollmers J."/>
            <person name="Rivas-Marin E."/>
            <person name="Kohn T."/>
            <person name="Peeters S.H."/>
            <person name="Heuer A."/>
            <person name="Rast P."/>
            <person name="Oberbeckmann S."/>
            <person name="Bunk B."/>
            <person name="Jeske O."/>
            <person name="Meyerdierks A."/>
            <person name="Storesund J.E."/>
            <person name="Kallscheuer N."/>
            <person name="Luecker S."/>
            <person name="Lage O.M."/>
            <person name="Pohl T."/>
            <person name="Merkel B.J."/>
            <person name="Hornburger P."/>
            <person name="Mueller R.-W."/>
            <person name="Bruemmer F."/>
            <person name="Labrenz M."/>
            <person name="Spormann A.M."/>
            <person name="Op Den Camp H."/>
            <person name="Overmann J."/>
            <person name="Amann R."/>
            <person name="Jetten M.S.M."/>
            <person name="Mascher T."/>
            <person name="Medema M.H."/>
            <person name="Devos D.P."/>
            <person name="Kaster A.-K."/>
            <person name="Ovreas L."/>
            <person name="Rohde M."/>
            <person name="Galperin M.Y."/>
            <person name="Jogler C."/>
        </authorList>
    </citation>
    <scope>NUCLEOTIDE SEQUENCE [LARGE SCALE GENOMIC DNA]</scope>
    <source>
        <strain evidence="1 2">Pan54</strain>
    </source>
</reference>
<sequence>MIPQLLGNHTHSYLQEDQHTLTQYRSTCTITDHLGSKSKTDSLMTSDD</sequence>
<accession>A0A5C5XCB7</accession>
<organism evidence="1 2">
    <name type="scientific">Rubinisphaera italica</name>
    <dbReference type="NCBI Taxonomy" id="2527969"/>
    <lineage>
        <taxon>Bacteria</taxon>
        <taxon>Pseudomonadati</taxon>
        <taxon>Planctomycetota</taxon>
        <taxon>Planctomycetia</taxon>
        <taxon>Planctomycetales</taxon>
        <taxon>Planctomycetaceae</taxon>
        <taxon>Rubinisphaera</taxon>
    </lineage>
</organism>
<evidence type="ECO:0000313" key="1">
    <source>
        <dbReference type="EMBL" id="TWT60660.1"/>
    </source>
</evidence>
<gene>
    <name evidence="1" type="ORF">Pan54_13740</name>
</gene>
<evidence type="ECO:0000313" key="2">
    <source>
        <dbReference type="Proteomes" id="UP000316095"/>
    </source>
</evidence>
<dbReference type="EMBL" id="SJPG01000001">
    <property type="protein sequence ID" value="TWT60660.1"/>
    <property type="molecule type" value="Genomic_DNA"/>
</dbReference>
<name>A0A5C5XCB7_9PLAN</name>
<keyword evidence="2" id="KW-1185">Reference proteome</keyword>